<dbReference type="EMBL" id="JACHOA010000006">
    <property type="protein sequence ID" value="MBB4614784.1"/>
    <property type="molecule type" value="Genomic_DNA"/>
</dbReference>
<dbReference type="PANTHER" id="PTHR43798">
    <property type="entry name" value="MONOACYLGLYCEROL LIPASE"/>
    <property type="match status" value="1"/>
</dbReference>
<feature type="domain" description="AB hydrolase-1" evidence="1">
    <location>
        <begin position="29"/>
        <end position="122"/>
    </location>
</feature>
<dbReference type="RefSeq" id="WP_144906306.1">
    <property type="nucleotide sequence ID" value="NZ_JACHOA010000006.1"/>
</dbReference>
<comment type="caution">
    <text evidence="2">The sequence shown here is derived from an EMBL/GenBank/DDBJ whole genome shotgun (WGS) entry which is preliminary data.</text>
</comment>
<dbReference type="InterPro" id="IPR000073">
    <property type="entry name" value="AB_hydrolase_1"/>
</dbReference>
<dbReference type="OrthoDB" id="9799612at2"/>
<dbReference type="InterPro" id="IPR050266">
    <property type="entry name" value="AB_hydrolase_sf"/>
</dbReference>
<accession>A0A7W7AD03</accession>
<gene>
    <name evidence="2" type="ORF">GGR37_003074</name>
</gene>
<keyword evidence="3" id="KW-1185">Reference proteome</keyword>
<evidence type="ECO:0000313" key="3">
    <source>
        <dbReference type="Proteomes" id="UP000538566"/>
    </source>
</evidence>
<protein>
    <submittedName>
        <fullName evidence="2">Pimeloyl-ACP methyl ester carboxylesterase</fullName>
    </submittedName>
</protein>
<dbReference type="Gene3D" id="3.40.50.1820">
    <property type="entry name" value="alpha/beta hydrolase"/>
    <property type="match status" value="1"/>
</dbReference>
<evidence type="ECO:0000259" key="1">
    <source>
        <dbReference type="Pfam" id="PF00561"/>
    </source>
</evidence>
<proteinExistence type="predicted"/>
<dbReference type="SUPFAM" id="SSF53474">
    <property type="entry name" value="alpha/beta-Hydrolases"/>
    <property type="match status" value="1"/>
</dbReference>
<sequence>MITRHFLTIPASAAGPERRVHYRKCGKGPVLLLVHQSPRSSKEYEPLMREWGAHFTCIAPDSPGFGQSDPLGGEPDIDAFAAATLEFVEVLGLNHCHAYGFHSGGIILAHAMKQRPSRFIALAIGGYPVWTAAEMELFGERYTVPFNPSAFGEHLTWLWNRVMEQSWFFPWFDVRDETRMSVAHADLARVQAIVMEMLDAGDAYRSGYRAALSAAPWIAPEHVATGPVLISAYNGDPLQGHIDRLPPLPAGWRTNKATSPAAHHADCLAFLLSHAGEACPNLAEDDSEGFIVAGGGLVHWRGKIGATHLVLHDPGAELSNPGPGGIAIDVPGHGLSDAADNLAIVVEEAACKLGTHEIIWPEVPIGDPVLLNPDLAPQRFGEHLQRAWGISRAEAFFRPWYDARAAAAIPVVQSEITPEAIALRTRARLRAGNAARQWHEALVKARA</sequence>
<reference evidence="2 3" key="1">
    <citation type="submission" date="2020-08" db="EMBL/GenBank/DDBJ databases">
        <title>Genomic Encyclopedia of Type Strains, Phase IV (KMG-IV): sequencing the most valuable type-strain genomes for metagenomic binning, comparative biology and taxonomic classification.</title>
        <authorList>
            <person name="Goeker M."/>
        </authorList>
    </citation>
    <scope>NUCLEOTIDE SEQUENCE [LARGE SCALE GENOMIC DNA]</scope>
    <source>
        <strain evidence="2 3">DSM 17507</strain>
    </source>
</reference>
<dbReference type="AlphaFoldDB" id="A0A7W7AD03"/>
<dbReference type="InterPro" id="IPR029058">
    <property type="entry name" value="AB_hydrolase_fold"/>
</dbReference>
<organism evidence="2 3">
    <name type="scientific">Novosphingobium taihuense</name>
    <dbReference type="NCBI Taxonomy" id="260085"/>
    <lineage>
        <taxon>Bacteria</taxon>
        <taxon>Pseudomonadati</taxon>
        <taxon>Pseudomonadota</taxon>
        <taxon>Alphaproteobacteria</taxon>
        <taxon>Sphingomonadales</taxon>
        <taxon>Sphingomonadaceae</taxon>
        <taxon>Novosphingobium</taxon>
    </lineage>
</organism>
<dbReference type="Proteomes" id="UP000538566">
    <property type="component" value="Unassembled WGS sequence"/>
</dbReference>
<dbReference type="Pfam" id="PF00561">
    <property type="entry name" value="Abhydrolase_1"/>
    <property type="match status" value="1"/>
</dbReference>
<evidence type="ECO:0000313" key="2">
    <source>
        <dbReference type="EMBL" id="MBB4614784.1"/>
    </source>
</evidence>
<name>A0A7W7AD03_9SPHN</name>